<reference evidence="1 2" key="1">
    <citation type="submission" date="2019-08" db="EMBL/GenBank/DDBJ databases">
        <authorList>
            <person name="Dhanesh K."/>
            <person name="Kumar G."/>
            <person name="Sasikala C."/>
            <person name="Venkata Ramana C."/>
        </authorList>
    </citation>
    <scope>NUCLEOTIDE SEQUENCE [LARGE SCALE GENOMIC DNA]</scope>
    <source>
        <strain evidence="1 2">JC645</strain>
    </source>
</reference>
<keyword evidence="1" id="KW-0808">Transferase</keyword>
<dbReference type="Proteomes" id="UP000324479">
    <property type="component" value="Unassembled WGS sequence"/>
</dbReference>
<accession>A0A5M6CXQ2</accession>
<gene>
    <name evidence="1" type="ORF">FYK55_21980</name>
</gene>
<protein>
    <submittedName>
        <fullName evidence="1">Site-specific DNA-methyltransferase</fullName>
    </submittedName>
</protein>
<sequence length="234" mass="26446">MVNQQRKDRTMPQQTLVPLPIAPATTSPVPHLTSIHANPKRGPYGSNRYRGNCGGYLIRDLIQYYKPKHVLDPMRGSGTCQDVCRELHITCTSMDIKEGDDAADPHCYTGFGKVDFVWMHPPYWSMIRYNEDPDCLSNAPTLEDFLGRMDAVFHNCRSVLTPNGKIAVLIGGFSIRGRYQPLAQLVMTRAIEQGLWPATTEIIRFQHGNTSSRRSYNRSFIPGVHDTCMIFEEG</sequence>
<organism evidence="1 2">
    <name type="scientific">Roseiconus nitratireducens</name>
    <dbReference type="NCBI Taxonomy" id="2605748"/>
    <lineage>
        <taxon>Bacteria</taxon>
        <taxon>Pseudomonadati</taxon>
        <taxon>Planctomycetota</taxon>
        <taxon>Planctomycetia</taxon>
        <taxon>Pirellulales</taxon>
        <taxon>Pirellulaceae</taxon>
        <taxon>Roseiconus</taxon>
    </lineage>
</organism>
<dbReference type="RefSeq" id="WP_161604678.1">
    <property type="nucleotide sequence ID" value="NZ_VWOX01000015.1"/>
</dbReference>
<dbReference type="AlphaFoldDB" id="A0A5M6CXQ2"/>
<dbReference type="SUPFAM" id="SSF53335">
    <property type="entry name" value="S-adenosyl-L-methionine-dependent methyltransferases"/>
    <property type="match status" value="1"/>
</dbReference>
<proteinExistence type="predicted"/>
<name>A0A5M6CXQ2_9BACT</name>
<dbReference type="Gene3D" id="3.40.50.150">
    <property type="entry name" value="Vaccinia Virus protein VP39"/>
    <property type="match status" value="1"/>
</dbReference>
<evidence type="ECO:0000313" key="1">
    <source>
        <dbReference type="EMBL" id="KAA5539994.1"/>
    </source>
</evidence>
<keyword evidence="2" id="KW-1185">Reference proteome</keyword>
<evidence type="ECO:0000313" key="2">
    <source>
        <dbReference type="Proteomes" id="UP000324479"/>
    </source>
</evidence>
<comment type="caution">
    <text evidence="1">The sequence shown here is derived from an EMBL/GenBank/DDBJ whole genome shotgun (WGS) entry which is preliminary data.</text>
</comment>
<dbReference type="InterPro" id="IPR029063">
    <property type="entry name" value="SAM-dependent_MTases_sf"/>
</dbReference>
<keyword evidence="1" id="KW-0489">Methyltransferase</keyword>
<dbReference type="GO" id="GO:0032259">
    <property type="term" value="P:methylation"/>
    <property type="evidence" value="ECO:0007669"/>
    <property type="project" value="UniProtKB-KW"/>
</dbReference>
<dbReference type="EMBL" id="VWOX01000015">
    <property type="protein sequence ID" value="KAA5539994.1"/>
    <property type="molecule type" value="Genomic_DNA"/>
</dbReference>
<dbReference type="GO" id="GO:0008168">
    <property type="term" value="F:methyltransferase activity"/>
    <property type="evidence" value="ECO:0007669"/>
    <property type="project" value="UniProtKB-KW"/>
</dbReference>